<comment type="caution">
    <text evidence="2">The sequence shown here is derived from an EMBL/GenBank/DDBJ whole genome shotgun (WGS) entry which is preliminary data.</text>
</comment>
<protein>
    <submittedName>
        <fullName evidence="2">Uncharacterized protein</fullName>
    </submittedName>
</protein>
<reference evidence="2 3" key="1">
    <citation type="journal article" date="2014" name="PLoS Genet.">
        <title>Phylogenetically driven sequencing of extremely halophilic archaea reveals strategies for static and dynamic osmo-response.</title>
        <authorList>
            <person name="Becker E.A."/>
            <person name="Seitzer P.M."/>
            <person name="Tritt A."/>
            <person name="Larsen D."/>
            <person name="Krusor M."/>
            <person name="Yao A.I."/>
            <person name="Wu D."/>
            <person name="Madern D."/>
            <person name="Eisen J.A."/>
            <person name="Darling A.E."/>
            <person name="Facciotti M.T."/>
        </authorList>
    </citation>
    <scope>NUCLEOTIDE SEQUENCE [LARGE SCALE GENOMIC DNA]</scope>
    <source>
        <strain evidence="2 3">2-9-1</strain>
    </source>
</reference>
<organism evidence="2 3">
    <name type="scientific">Halosimplex carlsbadense 2-9-1</name>
    <dbReference type="NCBI Taxonomy" id="797114"/>
    <lineage>
        <taxon>Archaea</taxon>
        <taxon>Methanobacteriati</taxon>
        <taxon>Methanobacteriota</taxon>
        <taxon>Stenosarchaea group</taxon>
        <taxon>Halobacteria</taxon>
        <taxon>Halobacteriales</taxon>
        <taxon>Haloarculaceae</taxon>
        <taxon>Halosimplex</taxon>
    </lineage>
</organism>
<feature type="compositionally biased region" description="Low complexity" evidence="1">
    <location>
        <begin position="15"/>
        <end position="29"/>
    </location>
</feature>
<evidence type="ECO:0000313" key="3">
    <source>
        <dbReference type="Proteomes" id="UP000011626"/>
    </source>
</evidence>
<feature type="region of interest" description="Disordered" evidence="1">
    <location>
        <begin position="13"/>
        <end position="37"/>
    </location>
</feature>
<evidence type="ECO:0000313" key="2">
    <source>
        <dbReference type="EMBL" id="ELZ26540.1"/>
    </source>
</evidence>
<dbReference type="EMBL" id="AOIU01000020">
    <property type="protein sequence ID" value="ELZ26540.1"/>
    <property type="molecule type" value="Genomic_DNA"/>
</dbReference>
<evidence type="ECO:0000256" key="1">
    <source>
        <dbReference type="SAM" id="MobiDB-lite"/>
    </source>
</evidence>
<accession>M0CTH6</accession>
<dbReference type="AlphaFoldDB" id="M0CTH6"/>
<gene>
    <name evidence="2" type="ORF">C475_08942</name>
</gene>
<proteinExistence type="predicted"/>
<name>M0CTH6_9EURY</name>
<feature type="region of interest" description="Disordered" evidence="1">
    <location>
        <begin position="254"/>
        <end position="277"/>
    </location>
</feature>
<sequence length="277" mass="30355">MLMADEQASLDRFVTDGGDTTNDTNTDATDGGDADGDAVERTANATDITMPAAFEELTYEVEEWEKSHSTWRTDYGTTDEITGFPTDVGGEREIAHKVIHRSDAVPMTYRSTGRREGTHGVDVDELEGVGVRDGDCVTAARVLAALEDDDCREIVDAFEERVEEWRERKAAEERFSVRIKKMWTEGSGDGGTGKATFALTDAETGREYELIALNHVDMGCVIEGKGNREYDLPDAAVTYIRKYSGVPTGHLQTLADWPGHDGGSRGAPRHPRGRGGY</sequence>
<dbReference type="Proteomes" id="UP000011626">
    <property type="component" value="Unassembled WGS sequence"/>
</dbReference>
<keyword evidence="3" id="KW-1185">Reference proteome</keyword>
<feature type="compositionally biased region" description="Basic residues" evidence="1">
    <location>
        <begin position="267"/>
        <end position="277"/>
    </location>
</feature>